<accession>A0A8S2UBM2</accession>
<protein>
    <submittedName>
        <fullName evidence="2">Uncharacterized protein</fullName>
    </submittedName>
</protein>
<reference evidence="2" key="1">
    <citation type="submission" date="2021-02" db="EMBL/GenBank/DDBJ databases">
        <authorList>
            <person name="Nowell W R."/>
        </authorList>
    </citation>
    <scope>NUCLEOTIDE SEQUENCE</scope>
</reference>
<evidence type="ECO:0000313" key="3">
    <source>
        <dbReference type="Proteomes" id="UP000682733"/>
    </source>
</evidence>
<evidence type="ECO:0000313" key="1">
    <source>
        <dbReference type="EMBL" id="CAF1539884.1"/>
    </source>
</evidence>
<dbReference type="Proteomes" id="UP000682733">
    <property type="component" value="Unassembled WGS sequence"/>
</dbReference>
<dbReference type="Proteomes" id="UP000677228">
    <property type="component" value="Unassembled WGS sequence"/>
</dbReference>
<organism evidence="2 3">
    <name type="scientific">Didymodactylos carnosus</name>
    <dbReference type="NCBI Taxonomy" id="1234261"/>
    <lineage>
        <taxon>Eukaryota</taxon>
        <taxon>Metazoa</taxon>
        <taxon>Spiralia</taxon>
        <taxon>Gnathifera</taxon>
        <taxon>Rotifera</taxon>
        <taxon>Eurotatoria</taxon>
        <taxon>Bdelloidea</taxon>
        <taxon>Philodinida</taxon>
        <taxon>Philodinidae</taxon>
        <taxon>Didymodactylos</taxon>
    </lineage>
</organism>
<comment type="caution">
    <text evidence="2">The sequence shown here is derived from an EMBL/GenBank/DDBJ whole genome shotgun (WGS) entry which is preliminary data.</text>
</comment>
<dbReference type="AlphaFoldDB" id="A0A8S2UBM2"/>
<evidence type="ECO:0000313" key="2">
    <source>
        <dbReference type="EMBL" id="CAF4328113.1"/>
    </source>
</evidence>
<proteinExistence type="predicted"/>
<sequence length="281" mass="32090">MLYISIHRGYRASKKPKKISAYGAFFKSYSVFFSIFSNENTETILTSLKAPRLIDSTSQPTTTTTLEPNNESIFRKLLIDHGIALCGVENKHKKFIIPSKLNNFGGINIQLCGFDNGCTTFLLPLPDSLNDLYTLFPSKDFLWSIGVSKGVDIVNTRALTIKPYHGHIDCKLAQDIHLAQQTIDYLRFVIHPDDINNLLQLHPSPFDAGEYCKLVDYHCSIIKIDQQYISKKRTSALIGRLLTGKYHCIKLFQMLLFIDPEIFKVDQYSLKELEKISKQLY</sequence>
<gene>
    <name evidence="1" type="ORF">OVA965_LOCUS38717</name>
    <name evidence="2" type="ORF">TMI583_LOCUS39931</name>
</gene>
<dbReference type="EMBL" id="CAJOBA010061035">
    <property type="protein sequence ID" value="CAF4328113.1"/>
    <property type="molecule type" value="Genomic_DNA"/>
</dbReference>
<dbReference type="EMBL" id="CAJNOK010038702">
    <property type="protein sequence ID" value="CAF1539884.1"/>
    <property type="molecule type" value="Genomic_DNA"/>
</dbReference>
<name>A0A8S2UBM2_9BILA</name>
<feature type="non-terminal residue" evidence="2">
    <location>
        <position position="281"/>
    </location>
</feature>